<protein>
    <submittedName>
        <fullName evidence="1">SusD-like starch-binding protein associating with outer membrane</fullName>
    </submittedName>
</protein>
<dbReference type="Gene3D" id="1.25.40.390">
    <property type="match status" value="1"/>
</dbReference>
<dbReference type="SUPFAM" id="SSF48452">
    <property type="entry name" value="TPR-like"/>
    <property type="match status" value="1"/>
</dbReference>
<dbReference type="AlphaFoldDB" id="A0A2P8HHB8"/>
<evidence type="ECO:0000313" key="1">
    <source>
        <dbReference type="EMBL" id="PSL45589.1"/>
    </source>
</evidence>
<proteinExistence type="predicted"/>
<reference evidence="1 2" key="1">
    <citation type="submission" date="2018-03" db="EMBL/GenBank/DDBJ databases">
        <title>Genomic Encyclopedia of Archaeal and Bacterial Type Strains, Phase II (KMG-II): from individual species to whole genera.</title>
        <authorList>
            <person name="Goeker M."/>
        </authorList>
    </citation>
    <scope>NUCLEOTIDE SEQUENCE [LARGE SCALE GENOMIC DNA]</scope>
    <source>
        <strain evidence="1 2">DSM 24859</strain>
    </source>
</reference>
<dbReference type="Proteomes" id="UP000240971">
    <property type="component" value="Unassembled WGS sequence"/>
</dbReference>
<dbReference type="OrthoDB" id="9766256at2"/>
<comment type="caution">
    <text evidence="1">The sequence shown here is derived from an EMBL/GenBank/DDBJ whole genome shotgun (WGS) entry which is preliminary data.</text>
</comment>
<keyword evidence="2" id="KW-1185">Reference proteome</keyword>
<dbReference type="InterPro" id="IPR011990">
    <property type="entry name" value="TPR-like_helical_dom_sf"/>
</dbReference>
<sequence length="502" mass="56381">MKLIYNRWMLAIVAISILFTGCRKIDDLQKNPNVSDQASPKLLLTGIEYDMYDNAWSGYSYAHRMAQFFVLNFDYYGNQSYSWGAGGYDLYTTLRNVDRLEIEASKQGANMVTANYKAIAKFMRAWAYSRMTEQMGDIPLSDAMKAPKGIYYPKYDQQKEVFKQCLQWLDDANTQLDSINKINPATAVEGDVFFNGDISKWRKAVNSLSLRILITLSKKENDADLNIKQRFNTIVSNPAKYPVMTDNNDNLQMTYNSTDKSNNFPLYPSGGLFYVNRNPLGATWVDILTSLKDSRIFKIAQPAAGIADDPLNPFARYKGAKTGDIQSYVQDQTNQGKYASLSQAYWLKDASGIPCIQLSVSETCFNIAEGINRGWANGDAAASYTKGIELSSGFYGVTQSPLFWIQPEVAYKGNNAAGLNQILTQKYVAFFENSGYEAYYNYRRTGVPTFNIGPSNENTGLIPVRFSYPQSEYTNNGANVQAAVQSQFGGSDTRNDVMWLLK</sequence>
<gene>
    <name evidence="1" type="ORF">CLV51_104295</name>
</gene>
<dbReference type="PROSITE" id="PS51257">
    <property type="entry name" value="PROKAR_LIPOPROTEIN"/>
    <property type="match status" value="1"/>
</dbReference>
<dbReference type="RefSeq" id="WP_106529907.1">
    <property type="nucleotide sequence ID" value="NZ_PYAW01000004.1"/>
</dbReference>
<dbReference type="EMBL" id="PYAW01000004">
    <property type="protein sequence ID" value="PSL45589.1"/>
    <property type="molecule type" value="Genomic_DNA"/>
</dbReference>
<dbReference type="Pfam" id="PF12771">
    <property type="entry name" value="SusD-like_2"/>
    <property type="match status" value="1"/>
</dbReference>
<accession>A0A2P8HHB8</accession>
<evidence type="ECO:0000313" key="2">
    <source>
        <dbReference type="Proteomes" id="UP000240971"/>
    </source>
</evidence>
<dbReference type="InterPro" id="IPR041662">
    <property type="entry name" value="SusD-like_2"/>
</dbReference>
<organism evidence="1 2">
    <name type="scientific">Chitinophaga niastensis</name>
    <dbReference type="NCBI Taxonomy" id="536980"/>
    <lineage>
        <taxon>Bacteria</taxon>
        <taxon>Pseudomonadati</taxon>
        <taxon>Bacteroidota</taxon>
        <taxon>Chitinophagia</taxon>
        <taxon>Chitinophagales</taxon>
        <taxon>Chitinophagaceae</taxon>
        <taxon>Chitinophaga</taxon>
    </lineage>
</organism>
<name>A0A2P8HHB8_CHINA</name>